<dbReference type="Proteomes" id="UP000256964">
    <property type="component" value="Unassembled WGS sequence"/>
</dbReference>
<protein>
    <submittedName>
        <fullName evidence="2">Uncharacterized protein</fullName>
    </submittedName>
</protein>
<keyword evidence="3" id="KW-1185">Reference proteome</keyword>
<evidence type="ECO:0000313" key="3">
    <source>
        <dbReference type="Proteomes" id="UP000256964"/>
    </source>
</evidence>
<gene>
    <name evidence="2" type="ORF">OH76DRAFT_649622</name>
</gene>
<proteinExistence type="predicted"/>
<evidence type="ECO:0000313" key="2">
    <source>
        <dbReference type="EMBL" id="RDX48691.1"/>
    </source>
</evidence>
<keyword evidence="1" id="KW-0472">Membrane</keyword>
<organism evidence="2 3">
    <name type="scientific">Lentinus brumalis</name>
    <dbReference type="NCBI Taxonomy" id="2498619"/>
    <lineage>
        <taxon>Eukaryota</taxon>
        <taxon>Fungi</taxon>
        <taxon>Dikarya</taxon>
        <taxon>Basidiomycota</taxon>
        <taxon>Agaricomycotina</taxon>
        <taxon>Agaricomycetes</taxon>
        <taxon>Polyporales</taxon>
        <taxon>Polyporaceae</taxon>
        <taxon>Lentinus</taxon>
    </lineage>
</organism>
<feature type="transmembrane region" description="Helical" evidence="1">
    <location>
        <begin position="163"/>
        <end position="183"/>
    </location>
</feature>
<keyword evidence="1" id="KW-0812">Transmembrane</keyword>
<dbReference type="AlphaFoldDB" id="A0A371D820"/>
<reference evidence="2 3" key="1">
    <citation type="journal article" date="2018" name="Biotechnol. Biofuels">
        <title>Integrative visual omics of the white-rot fungus Polyporus brumalis exposes the biotechnological potential of its oxidative enzymes for delignifying raw plant biomass.</title>
        <authorList>
            <person name="Miyauchi S."/>
            <person name="Rancon A."/>
            <person name="Drula E."/>
            <person name="Hage H."/>
            <person name="Chaduli D."/>
            <person name="Favel A."/>
            <person name="Grisel S."/>
            <person name="Henrissat B."/>
            <person name="Herpoel-Gimbert I."/>
            <person name="Ruiz-Duenas F.J."/>
            <person name="Chevret D."/>
            <person name="Hainaut M."/>
            <person name="Lin J."/>
            <person name="Wang M."/>
            <person name="Pangilinan J."/>
            <person name="Lipzen A."/>
            <person name="Lesage-Meessen L."/>
            <person name="Navarro D."/>
            <person name="Riley R."/>
            <person name="Grigoriev I.V."/>
            <person name="Zhou S."/>
            <person name="Raouche S."/>
            <person name="Rosso M.N."/>
        </authorList>
    </citation>
    <scope>NUCLEOTIDE SEQUENCE [LARGE SCALE GENOMIC DNA]</scope>
    <source>
        <strain evidence="2 3">BRFM 1820</strain>
    </source>
</reference>
<name>A0A371D820_9APHY</name>
<dbReference type="EMBL" id="KZ857410">
    <property type="protein sequence ID" value="RDX48691.1"/>
    <property type="molecule type" value="Genomic_DNA"/>
</dbReference>
<sequence length="198" mass="21158">MEIHHSCCGRCPSIANVTLTSRDSFLMGCSCPSSQISNSIVMVTDVFVDGVIGVVVILSENDVVCVCGRRVSASETSGGRRPSNVRCPWAYPCPWLDSFRTKAKTRAEKGCSRVVVTVGRRKVLGVISAAASSAFTTTTTTRIPILTSKCTPASPQRFLYPKFIFFCYLCSLGLGILSVPSSVLSSSPASSSSTIERL</sequence>
<keyword evidence="1" id="KW-1133">Transmembrane helix</keyword>
<accession>A0A371D820</accession>
<evidence type="ECO:0000256" key="1">
    <source>
        <dbReference type="SAM" id="Phobius"/>
    </source>
</evidence>